<evidence type="ECO:0000313" key="1">
    <source>
        <dbReference type="EMBL" id="CAB0014383.1"/>
    </source>
</evidence>
<proteinExistence type="predicted"/>
<sequence>MARGVQRLAKGRKIEWPRRQAVKVLRRQFVAREGENYWQKDPPEKRKWT</sequence>
<gene>
    <name evidence="1" type="ORF">NTEN_LOCUS18814</name>
</gene>
<name>A0A6H5H9S1_9HEMI</name>
<accession>A0A6H5H9S1</accession>
<organism evidence="1 2">
    <name type="scientific">Nesidiocoris tenuis</name>
    <dbReference type="NCBI Taxonomy" id="355587"/>
    <lineage>
        <taxon>Eukaryota</taxon>
        <taxon>Metazoa</taxon>
        <taxon>Ecdysozoa</taxon>
        <taxon>Arthropoda</taxon>
        <taxon>Hexapoda</taxon>
        <taxon>Insecta</taxon>
        <taxon>Pterygota</taxon>
        <taxon>Neoptera</taxon>
        <taxon>Paraneoptera</taxon>
        <taxon>Hemiptera</taxon>
        <taxon>Heteroptera</taxon>
        <taxon>Panheteroptera</taxon>
        <taxon>Cimicomorpha</taxon>
        <taxon>Miridae</taxon>
        <taxon>Dicyphina</taxon>
        <taxon>Nesidiocoris</taxon>
    </lineage>
</organism>
<reference evidence="1 2" key="1">
    <citation type="submission" date="2020-02" db="EMBL/GenBank/DDBJ databases">
        <authorList>
            <person name="Ferguson B K."/>
        </authorList>
    </citation>
    <scope>NUCLEOTIDE SEQUENCE [LARGE SCALE GENOMIC DNA]</scope>
</reference>
<evidence type="ECO:0000313" key="2">
    <source>
        <dbReference type="Proteomes" id="UP000479000"/>
    </source>
</evidence>
<dbReference type="Proteomes" id="UP000479000">
    <property type="component" value="Unassembled WGS sequence"/>
</dbReference>
<keyword evidence="2" id="KW-1185">Reference proteome</keyword>
<protein>
    <submittedName>
        <fullName evidence="1">Uncharacterized protein</fullName>
    </submittedName>
</protein>
<dbReference type="AlphaFoldDB" id="A0A6H5H9S1"/>
<dbReference type="EMBL" id="CADCXU010027763">
    <property type="protein sequence ID" value="CAB0014383.1"/>
    <property type="molecule type" value="Genomic_DNA"/>
</dbReference>